<gene>
    <name evidence="2" type="ORF">ALMA_0512</name>
</gene>
<reference evidence="2 3" key="1">
    <citation type="journal article" date="2017" name="BMC Genomics">
        <title>Comparative genomic and phylogenomic analyses of the Bifidobacteriaceae family.</title>
        <authorList>
            <person name="Lugli G.A."/>
            <person name="Milani C."/>
            <person name="Turroni F."/>
            <person name="Duranti S."/>
            <person name="Mancabelli L."/>
            <person name="Mangifesta M."/>
            <person name="Ferrario C."/>
            <person name="Modesto M."/>
            <person name="Mattarelli P."/>
            <person name="Jiri K."/>
            <person name="van Sinderen D."/>
            <person name="Ventura M."/>
        </authorList>
    </citation>
    <scope>NUCLEOTIDE SEQUENCE [LARGE SCALE GENOMIC DNA]</scope>
    <source>
        <strain evidence="2 3">DSM 24762</strain>
    </source>
</reference>
<dbReference type="Pfam" id="PF16262">
    <property type="entry name" value="DUF4916"/>
    <property type="match status" value="1"/>
</dbReference>
<name>A0A261F663_9BIFI</name>
<feature type="compositionally biased region" description="Gly residues" evidence="1">
    <location>
        <begin position="47"/>
        <end position="57"/>
    </location>
</feature>
<sequence length="230" mass="24963">MLTAKCHNGSMPVLHDEVPDDDDFDAGRKRGEFDHITPDDFVRASGSGAGSGSGRGGTPVPPGWLDRQTIDDLRSKMPIPYIVVLPVHTDEYGRISHVGTLLTASDEDGTVSRTLIAGRVVVHETIREAIVRNIARDLGDVTLPHLPASLQPFTVAEFFPTPGVSPYFDARQHAIALCYMVDMVGECQPKDETLDVEWVRPEVALAPEFLAQLPNGFDRILVQGLNAAGV</sequence>
<keyword evidence="3" id="KW-1185">Reference proteome</keyword>
<accession>A0A261F663</accession>
<evidence type="ECO:0000256" key="1">
    <source>
        <dbReference type="SAM" id="MobiDB-lite"/>
    </source>
</evidence>
<dbReference type="SUPFAM" id="SSF55811">
    <property type="entry name" value="Nudix"/>
    <property type="match status" value="1"/>
</dbReference>
<evidence type="ECO:0000313" key="2">
    <source>
        <dbReference type="EMBL" id="OZG54565.1"/>
    </source>
</evidence>
<dbReference type="Gene3D" id="3.90.79.10">
    <property type="entry name" value="Nucleoside Triphosphate Pyrophosphohydrolase"/>
    <property type="match status" value="1"/>
</dbReference>
<feature type="compositionally biased region" description="Basic and acidic residues" evidence="1">
    <location>
        <begin position="25"/>
        <end position="42"/>
    </location>
</feature>
<dbReference type="EMBL" id="MWWT01000004">
    <property type="protein sequence ID" value="OZG54565.1"/>
    <property type="molecule type" value="Genomic_DNA"/>
</dbReference>
<dbReference type="Proteomes" id="UP000243657">
    <property type="component" value="Unassembled WGS sequence"/>
</dbReference>
<feature type="region of interest" description="Disordered" evidence="1">
    <location>
        <begin position="1"/>
        <end position="64"/>
    </location>
</feature>
<protein>
    <submittedName>
        <fullName evidence="2">ADP-ribose pyrophosphatase</fullName>
    </submittedName>
</protein>
<evidence type="ECO:0000313" key="3">
    <source>
        <dbReference type="Proteomes" id="UP000243657"/>
    </source>
</evidence>
<dbReference type="InterPro" id="IPR032582">
    <property type="entry name" value="DUF4916"/>
</dbReference>
<dbReference type="InterPro" id="IPR015797">
    <property type="entry name" value="NUDIX_hydrolase-like_dom_sf"/>
</dbReference>
<comment type="caution">
    <text evidence="2">The sequence shown here is derived from an EMBL/GenBank/DDBJ whole genome shotgun (WGS) entry which is preliminary data.</text>
</comment>
<organism evidence="2 3">
    <name type="scientific">Alloscardovia macacae</name>
    <dbReference type="NCBI Taxonomy" id="1160091"/>
    <lineage>
        <taxon>Bacteria</taxon>
        <taxon>Bacillati</taxon>
        <taxon>Actinomycetota</taxon>
        <taxon>Actinomycetes</taxon>
        <taxon>Bifidobacteriales</taxon>
        <taxon>Bifidobacteriaceae</taxon>
        <taxon>Alloscardovia</taxon>
    </lineage>
</organism>
<dbReference type="AlphaFoldDB" id="A0A261F663"/>
<proteinExistence type="predicted"/>